<name>A0A381NWH2_9ZZZZ</name>
<reference evidence="2" key="1">
    <citation type="submission" date="2018-05" db="EMBL/GenBank/DDBJ databases">
        <authorList>
            <person name="Lanie J.A."/>
            <person name="Ng W.-L."/>
            <person name="Kazmierczak K.M."/>
            <person name="Andrzejewski T.M."/>
            <person name="Davidsen T.M."/>
            <person name="Wayne K.J."/>
            <person name="Tettelin H."/>
            <person name="Glass J.I."/>
            <person name="Rusch D."/>
            <person name="Podicherti R."/>
            <person name="Tsui H.-C.T."/>
            <person name="Winkler M.E."/>
        </authorList>
    </citation>
    <scope>NUCLEOTIDE SEQUENCE</scope>
</reference>
<feature type="transmembrane region" description="Helical" evidence="1">
    <location>
        <begin position="108"/>
        <end position="132"/>
    </location>
</feature>
<dbReference type="InterPro" id="IPR046487">
    <property type="entry name" value="DUF6580"/>
</dbReference>
<proteinExistence type="predicted"/>
<gene>
    <name evidence="2" type="ORF">METZ01_LOCUS11651</name>
</gene>
<protein>
    <recommendedName>
        <fullName evidence="3">Rod shape-determining protein MreD</fullName>
    </recommendedName>
</protein>
<feature type="transmembrane region" description="Helical" evidence="1">
    <location>
        <begin position="6"/>
        <end position="24"/>
    </location>
</feature>
<evidence type="ECO:0000256" key="1">
    <source>
        <dbReference type="SAM" id="Phobius"/>
    </source>
</evidence>
<feature type="transmembrane region" description="Helical" evidence="1">
    <location>
        <begin position="76"/>
        <end position="101"/>
    </location>
</feature>
<dbReference type="AlphaFoldDB" id="A0A381NWH2"/>
<feature type="transmembrane region" description="Helical" evidence="1">
    <location>
        <begin position="152"/>
        <end position="171"/>
    </location>
</feature>
<dbReference type="EMBL" id="UINC01000642">
    <property type="protein sequence ID" value="SUZ58797.1"/>
    <property type="molecule type" value="Genomic_DNA"/>
</dbReference>
<accession>A0A381NWH2</accession>
<dbReference type="Pfam" id="PF20221">
    <property type="entry name" value="DUF6580"/>
    <property type="match status" value="1"/>
</dbReference>
<keyword evidence="1" id="KW-0472">Membrane</keyword>
<keyword evidence="1" id="KW-0812">Transmembrane</keyword>
<evidence type="ECO:0008006" key="3">
    <source>
        <dbReference type="Google" id="ProtNLM"/>
    </source>
</evidence>
<feature type="transmembrane region" description="Helical" evidence="1">
    <location>
        <begin position="50"/>
        <end position="70"/>
    </location>
</feature>
<keyword evidence="1" id="KW-1133">Transmembrane helix</keyword>
<evidence type="ECO:0000313" key="2">
    <source>
        <dbReference type="EMBL" id="SUZ58797.1"/>
    </source>
</evidence>
<organism evidence="2">
    <name type="scientific">marine metagenome</name>
    <dbReference type="NCBI Taxonomy" id="408172"/>
    <lineage>
        <taxon>unclassified sequences</taxon>
        <taxon>metagenomes</taxon>
        <taxon>ecological metagenomes</taxon>
    </lineage>
</organism>
<sequence>MNKINLTNTGIIALILFASFSRIIPHMPNFTPIGAMALFGGAYLKNKSHAFLIPILSLWFSDLIINNFIFSYYADFIFFYTGFLWQYLSFIIITFIGYFLLKKINYKNVFFTTIISSLIFFIITNFGVWVSGYMYPMNVNGLIMCYIAALPFYKGTLLGFIFYSSCLFGVFESFKRIKLIVN</sequence>